<feature type="non-terminal residue" evidence="1">
    <location>
        <position position="1"/>
    </location>
</feature>
<dbReference type="EMBL" id="HADZ01001862">
    <property type="protein sequence ID" value="SBP65803.1"/>
    <property type="molecule type" value="Transcribed_RNA"/>
</dbReference>
<sequence length="94" mass="11168">FKNMMETLQPHCTVMTRKTLCSKVQEAAQNTKSIIIKKSYVATTTDCWSTRQQSYFGVTSQWIDEKSLEQHYVLQYWRVDFVKVHTHLMLLLQH</sequence>
<evidence type="ECO:0000313" key="1">
    <source>
        <dbReference type="EMBL" id="SBP65803.1"/>
    </source>
</evidence>
<dbReference type="PANTHER" id="PTHR47501:SF5">
    <property type="entry name" value="HAT C-TERMINAL DIMERISATION DOMAIN-CONTAINING PROTEIN"/>
    <property type="match status" value="1"/>
</dbReference>
<reference evidence="1" key="1">
    <citation type="submission" date="2016-05" db="EMBL/GenBank/DDBJ databases">
        <authorList>
            <person name="Lavstsen T."/>
            <person name="Jespersen J.S."/>
        </authorList>
    </citation>
    <scope>NUCLEOTIDE SEQUENCE</scope>
    <source>
        <tissue evidence="1">Brain</tissue>
    </source>
</reference>
<accession>A0A1A8BFX6</accession>
<dbReference type="AlphaFoldDB" id="A0A1A8BFX6"/>
<gene>
    <name evidence="1" type="primary">CABZ01041860.1</name>
</gene>
<proteinExistence type="predicted"/>
<reference evidence="1" key="2">
    <citation type="submission" date="2016-06" db="EMBL/GenBank/DDBJ databases">
        <title>The genome of a short-lived fish provides insights into sex chromosome evolution and the genetic control of aging.</title>
        <authorList>
            <person name="Reichwald K."/>
            <person name="Felder M."/>
            <person name="Petzold A."/>
            <person name="Koch P."/>
            <person name="Groth M."/>
            <person name="Platzer M."/>
        </authorList>
    </citation>
    <scope>NUCLEOTIDE SEQUENCE</scope>
    <source>
        <tissue evidence="1">Brain</tissue>
    </source>
</reference>
<protein>
    <submittedName>
        <fullName evidence="1">Uncharacterized protein</fullName>
    </submittedName>
</protein>
<organism evidence="1">
    <name type="scientific">Nothobranchius kadleci</name>
    <name type="common">African annual killifish</name>
    <dbReference type="NCBI Taxonomy" id="1051664"/>
    <lineage>
        <taxon>Eukaryota</taxon>
        <taxon>Metazoa</taxon>
        <taxon>Chordata</taxon>
        <taxon>Craniata</taxon>
        <taxon>Vertebrata</taxon>
        <taxon>Euteleostomi</taxon>
        <taxon>Actinopterygii</taxon>
        <taxon>Neopterygii</taxon>
        <taxon>Teleostei</taxon>
        <taxon>Neoteleostei</taxon>
        <taxon>Acanthomorphata</taxon>
        <taxon>Ovalentaria</taxon>
        <taxon>Atherinomorphae</taxon>
        <taxon>Cyprinodontiformes</taxon>
        <taxon>Nothobranchiidae</taxon>
        <taxon>Nothobranchius</taxon>
    </lineage>
</organism>
<name>A0A1A8BFX6_NOTKA</name>
<dbReference type="PANTHER" id="PTHR47501">
    <property type="entry name" value="TRANSPOSASE-RELATED"/>
    <property type="match status" value="1"/>
</dbReference>